<reference evidence="4 5" key="1">
    <citation type="submission" date="2018-09" db="EMBL/GenBank/DDBJ databases">
        <title>Genomic investigation of the strawberry pathogen Phytophthora fragariae indicates pathogenicity is determined by transcriptional variation in three key races.</title>
        <authorList>
            <person name="Adams T.M."/>
            <person name="Armitage A.D."/>
            <person name="Sobczyk M.K."/>
            <person name="Bates H.J."/>
            <person name="Dunwell J.M."/>
            <person name="Nellist C.F."/>
            <person name="Harrison R.J."/>
        </authorList>
    </citation>
    <scope>NUCLEOTIDE SEQUENCE [LARGE SCALE GENOMIC DNA]</scope>
    <source>
        <strain evidence="3 4">SCRP249</strain>
        <strain evidence="2 5">SCRP324</strain>
    </source>
</reference>
<protein>
    <recommendedName>
        <fullName evidence="1">DDE-1 domain-containing protein</fullName>
    </recommendedName>
</protein>
<sequence length="565" mass="63386">MHPFCGTPVVPEGYNQPVLCPKCENGEVVKPVSASPIVAAFAKASAQQVPPKNGQRLQRMSESSSITGVPPPLPVIMDDARAPTSRREAQIVSTIKQREKVVRWMVVMEEKGGIKGLFAHAVDEFPEIFRSKTRNANITKASRWWKKKETLLQLPRGVRELSAKRGQGRSRVSKKALQGRGRQRREWFSLLYPLLLEELDRLRKLGLKFDASMLRQLAIRLLKTSTGPFSSSLVDKVGALIVEKISPRWIQTFMEAHRIVFRTQSGRKQVGPEKQEAIQRDLAAHLGKLKRGFESGHLNEDAIENVDETHYVIDFDNDKTLGFAGEKSIKYADVVSGGEGMTMVVRISGGASGRIHPPMMIFQNASSSYPIRGVPDKTPGVCYRTGPKGWMSKRVFRQYLGERRAMSADPRGLKKRIYLDNCSSHLDEDECKDELAQLKARLVYLPPNATNLCQPAYSFVIAKIKDACRRKWNEKKIELIEGGDFQNTQRKDGSWSGKLKNPGKKFFLSLAAECVREVNAHRDKNGVNYARKAMIRCGLSREIDGSWSPKQLFPSSPGYNPEVPG</sequence>
<organism evidence="3 4">
    <name type="scientific">Phytophthora rubi</name>
    <dbReference type="NCBI Taxonomy" id="129364"/>
    <lineage>
        <taxon>Eukaryota</taxon>
        <taxon>Sar</taxon>
        <taxon>Stramenopiles</taxon>
        <taxon>Oomycota</taxon>
        <taxon>Peronosporomycetes</taxon>
        <taxon>Peronosporales</taxon>
        <taxon>Peronosporaceae</taxon>
        <taxon>Phytophthora</taxon>
    </lineage>
</organism>
<comment type="caution">
    <text evidence="3">The sequence shown here is derived from an EMBL/GenBank/DDBJ whole genome shotgun (WGS) entry which is preliminary data.</text>
</comment>
<evidence type="ECO:0000259" key="1">
    <source>
        <dbReference type="Pfam" id="PF03184"/>
    </source>
</evidence>
<accession>A0A6A3MEK1</accession>
<dbReference type="OrthoDB" id="111624at2759"/>
<dbReference type="GO" id="GO:0003676">
    <property type="term" value="F:nucleic acid binding"/>
    <property type="evidence" value="ECO:0007669"/>
    <property type="project" value="InterPro"/>
</dbReference>
<dbReference type="EMBL" id="QXFV01000740">
    <property type="protein sequence ID" value="KAE9028160.1"/>
    <property type="molecule type" value="Genomic_DNA"/>
</dbReference>
<gene>
    <name evidence="3" type="ORF">PR001_g11798</name>
    <name evidence="2" type="ORF">PR002_g12153</name>
</gene>
<evidence type="ECO:0000313" key="4">
    <source>
        <dbReference type="Proteomes" id="UP000429607"/>
    </source>
</evidence>
<dbReference type="Pfam" id="PF03184">
    <property type="entry name" value="DDE_1"/>
    <property type="match status" value="1"/>
</dbReference>
<proteinExistence type="predicted"/>
<dbReference type="Proteomes" id="UP000429607">
    <property type="component" value="Unassembled WGS sequence"/>
</dbReference>
<dbReference type="Proteomes" id="UP000435112">
    <property type="component" value="Unassembled WGS sequence"/>
</dbReference>
<evidence type="ECO:0000313" key="3">
    <source>
        <dbReference type="EMBL" id="KAE9028160.1"/>
    </source>
</evidence>
<feature type="domain" description="DDE-1" evidence="1">
    <location>
        <begin position="357"/>
        <end position="484"/>
    </location>
</feature>
<dbReference type="AlphaFoldDB" id="A0A6A3MEK1"/>
<dbReference type="InterPro" id="IPR004875">
    <property type="entry name" value="DDE_SF_endonuclease_dom"/>
</dbReference>
<evidence type="ECO:0000313" key="5">
    <source>
        <dbReference type="Proteomes" id="UP000435112"/>
    </source>
</evidence>
<name>A0A6A3MEK1_9STRA</name>
<evidence type="ECO:0000313" key="2">
    <source>
        <dbReference type="EMBL" id="KAE9021777.1"/>
    </source>
</evidence>
<dbReference type="EMBL" id="QXFU01000754">
    <property type="protein sequence ID" value="KAE9021777.1"/>
    <property type="molecule type" value="Genomic_DNA"/>
</dbReference>